<evidence type="ECO:0000313" key="2">
    <source>
        <dbReference type="EMBL" id="PNM55998.1"/>
    </source>
</evidence>
<dbReference type="OrthoDB" id="1668776at2"/>
<gene>
    <name evidence="2" type="ORF">AL544_007885</name>
</gene>
<dbReference type="InterPro" id="IPR011990">
    <property type="entry name" value="TPR-like_helical_dom_sf"/>
</dbReference>
<dbReference type="Pfam" id="PF13431">
    <property type="entry name" value="TPR_17"/>
    <property type="match status" value="2"/>
</dbReference>
<dbReference type="EMBL" id="LOSJ02000002">
    <property type="protein sequence ID" value="PNM55998.1"/>
    <property type="molecule type" value="Genomic_DNA"/>
</dbReference>
<feature type="repeat" description="TPR" evidence="1">
    <location>
        <begin position="280"/>
        <end position="313"/>
    </location>
</feature>
<dbReference type="AlphaFoldDB" id="A0A2J9UWU6"/>
<dbReference type="Gene3D" id="1.25.40.10">
    <property type="entry name" value="Tetratricopeptide repeat domain"/>
    <property type="match status" value="2"/>
</dbReference>
<dbReference type="InterPro" id="IPR019734">
    <property type="entry name" value="TPR_rpt"/>
</dbReference>
<evidence type="ECO:0000313" key="3">
    <source>
        <dbReference type="Proteomes" id="UP000053748"/>
    </source>
</evidence>
<accession>A0A2J9UWU6</accession>
<evidence type="ECO:0000256" key="1">
    <source>
        <dbReference type="PROSITE-ProRule" id="PRU00339"/>
    </source>
</evidence>
<comment type="caution">
    <text evidence="2">The sequence shown here is derived from an EMBL/GenBank/DDBJ whole genome shotgun (WGS) entry which is preliminary data.</text>
</comment>
<feature type="repeat" description="TPR" evidence="1">
    <location>
        <begin position="87"/>
        <end position="120"/>
    </location>
</feature>
<feature type="repeat" description="TPR" evidence="1">
    <location>
        <begin position="216"/>
        <end position="249"/>
    </location>
</feature>
<dbReference type="Proteomes" id="UP000053748">
    <property type="component" value="Unassembled WGS sequence"/>
</dbReference>
<proteinExistence type="predicted"/>
<dbReference type="PROSITE" id="PS50005">
    <property type="entry name" value="TPR"/>
    <property type="match status" value="5"/>
</dbReference>
<dbReference type="InterPro" id="IPR052943">
    <property type="entry name" value="TMTC_O-mannosyl-trnsfr"/>
</dbReference>
<reference evidence="2" key="1">
    <citation type="submission" date="2017-12" db="EMBL/GenBank/DDBJ databases">
        <title>FDA dAtabase for Regulatory Grade micrObial Sequences (FDA-ARGOS): Supporting development and validation of Infectious Disease Dx tests.</title>
        <authorList>
            <person name="Hoffmann M."/>
            <person name="Allard M."/>
            <person name="Evans P."/>
            <person name="Brown E."/>
            <person name="Tallon L.J."/>
            <person name="Sadzewicz L."/>
            <person name="Sengamalay N."/>
            <person name="Ott S."/>
            <person name="Godinez A."/>
            <person name="Nagaraj S."/>
            <person name="Vavikolanu K."/>
            <person name="Aluvathingal J."/>
            <person name="Nadendla S."/>
            <person name="Hobson J."/>
            <person name="Sichtig H."/>
        </authorList>
    </citation>
    <scope>NUCLEOTIDE SEQUENCE [LARGE SCALE GENOMIC DNA]</scope>
    <source>
        <strain evidence="2">FDAARGOS_113</strain>
    </source>
</reference>
<dbReference type="RefSeq" id="WP_001057042.1">
    <property type="nucleotide sequence ID" value="NZ_CAWMSS010000001.1"/>
</dbReference>
<sequence>MNMPKTLLGLLVAMALYGCASQEPQGPKYDLSLYDGRPVDSLTSEALPASETEAISRGDTALRSSNNDLALYEYIRALSFPDAKYQDKTLYNIGRIHESRGNIALADKAYTMALEYNPNSVKALEQLGAIYSKQGRVDEGKSYFLRALNADQVRLKNSKTMTGKLSTVQEINQLKVDNASPATAYLGLGVLSDVDAQHSLAEAYYLKALEIKPNSVKGMLNLGYSYYMSGQYDKAERYTLAALEKDPENKKGQNNLALIYLGKDEIPRATNIFMRSMGAPEALNNVGYFLILQGKPDKAIPYLQEAIDKKPSYYKLANENLERALALVREQKAKSPSKVATAPSKP</sequence>
<feature type="repeat" description="TPR" evidence="1">
    <location>
        <begin position="121"/>
        <end position="154"/>
    </location>
</feature>
<dbReference type="SMART" id="SM00028">
    <property type="entry name" value="TPR"/>
    <property type="match status" value="5"/>
</dbReference>
<keyword evidence="3" id="KW-1185">Reference proteome</keyword>
<dbReference type="PROSITE" id="PS51257">
    <property type="entry name" value="PROKAR_LIPOPROTEIN"/>
    <property type="match status" value="1"/>
</dbReference>
<keyword evidence="1" id="KW-0802">TPR repeat</keyword>
<protein>
    <submittedName>
        <fullName evidence="2">Tetratricopeptide repeat protein</fullName>
    </submittedName>
</protein>
<dbReference type="Pfam" id="PF13181">
    <property type="entry name" value="TPR_8"/>
    <property type="match status" value="1"/>
</dbReference>
<dbReference type="PANTHER" id="PTHR44809:SF1">
    <property type="entry name" value="PROTEIN O-MANNOSYL-TRANSFERASE TMTC1"/>
    <property type="match status" value="1"/>
</dbReference>
<dbReference type="STRING" id="674.VM_06185"/>
<dbReference type="PANTHER" id="PTHR44809">
    <property type="match status" value="1"/>
</dbReference>
<dbReference type="SUPFAM" id="SSF48452">
    <property type="entry name" value="TPR-like"/>
    <property type="match status" value="1"/>
</dbReference>
<feature type="repeat" description="TPR" evidence="1">
    <location>
        <begin position="182"/>
        <end position="215"/>
    </location>
</feature>
<organism evidence="2 3">
    <name type="scientific">Vibrio mimicus</name>
    <dbReference type="NCBI Taxonomy" id="674"/>
    <lineage>
        <taxon>Bacteria</taxon>
        <taxon>Pseudomonadati</taxon>
        <taxon>Pseudomonadota</taxon>
        <taxon>Gammaproteobacteria</taxon>
        <taxon>Vibrionales</taxon>
        <taxon>Vibrionaceae</taxon>
        <taxon>Vibrio</taxon>
    </lineage>
</organism>
<name>A0A2J9UWU6_VIBMI</name>